<protein>
    <recommendedName>
        <fullName evidence="3">Zn(2)-C6 fungal-type domain-containing protein</fullName>
    </recommendedName>
</protein>
<name>A0A9P9WKW3_9PEZI</name>
<keyword evidence="5" id="KW-1185">Reference proteome</keyword>
<dbReference type="GO" id="GO:0008270">
    <property type="term" value="F:zinc ion binding"/>
    <property type="evidence" value="ECO:0007669"/>
    <property type="project" value="InterPro"/>
</dbReference>
<reference evidence="4" key="1">
    <citation type="submission" date="2021-03" db="EMBL/GenBank/DDBJ databases">
        <title>Revisited historic fungal species revealed as producer of novel bioactive compounds through whole genome sequencing and comparative genomics.</title>
        <authorList>
            <person name="Vignolle G.A."/>
            <person name="Hochenegger N."/>
            <person name="Mach R.L."/>
            <person name="Mach-Aigner A.R."/>
            <person name="Javad Rahimi M."/>
            <person name="Salim K.A."/>
            <person name="Chan C.M."/>
            <person name="Lim L.B.L."/>
            <person name="Cai F."/>
            <person name="Druzhinina I.S."/>
            <person name="U'Ren J.M."/>
            <person name="Derntl C."/>
        </authorList>
    </citation>
    <scope>NUCLEOTIDE SEQUENCE</scope>
    <source>
        <strain evidence="4">TUCIM 5799</strain>
    </source>
</reference>
<evidence type="ECO:0000256" key="1">
    <source>
        <dbReference type="ARBA" id="ARBA00023242"/>
    </source>
</evidence>
<dbReference type="EMBL" id="JAFIMR010000017">
    <property type="protein sequence ID" value="KAI1868336.1"/>
    <property type="molecule type" value="Genomic_DNA"/>
</dbReference>
<feature type="region of interest" description="Disordered" evidence="2">
    <location>
        <begin position="42"/>
        <end position="70"/>
    </location>
</feature>
<dbReference type="Proteomes" id="UP000829685">
    <property type="component" value="Unassembled WGS sequence"/>
</dbReference>
<accession>A0A9P9WKW3</accession>
<dbReference type="PROSITE" id="PS00463">
    <property type="entry name" value="ZN2_CY6_FUNGAL_1"/>
    <property type="match status" value="1"/>
</dbReference>
<dbReference type="InterPro" id="IPR036864">
    <property type="entry name" value="Zn2-C6_fun-type_DNA-bd_sf"/>
</dbReference>
<evidence type="ECO:0000259" key="3">
    <source>
        <dbReference type="PROSITE" id="PS50048"/>
    </source>
</evidence>
<gene>
    <name evidence="4" type="ORF">JX265_007159</name>
</gene>
<dbReference type="SMART" id="SM00066">
    <property type="entry name" value="GAL4"/>
    <property type="match status" value="1"/>
</dbReference>
<organism evidence="4 5">
    <name type="scientific">Neoarthrinium moseri</name>
    <dbReference type="NCBI Taxonomy" id="1658444"/>
    <lineage>
        <taxon>Eukaryota</taxon>
        <taxon>Fungi</taxon>
        <taxon>Dikarya</taxon>
        <taxon>Ascomycota</taxon>
        <taxon>Pezizomycotina</taxon>
        <taxon>Sordariomycetes</taxon>
        <taxon>Xylariomycetidae</taxon>
        <taxon>Amphisphaeriales</taxon>
        <taxon>Apiosporaceae</taxon>
        <taxon>Neoarthrinium</taxon>
    </lineage>
</organism>
<dbReference type="Gene3D" id="4.10.240.10">
    <property type="entry name" value="Zn(2)-C6 fungal-type DNA-binding domain"/>
    <property type="match status" value="1"/>
</dbReference>
<dbReference type="InterPro" id="IPR001138">
    <property type="entry name" value="Zn2Cys6_DnaBD"/>
</dbReference>
<comment type="caution">
    <text evidence="4">The sequence shown here is derived from an EMBL/GenBank/DDBJ whole genome shotgun (WGS) entry which is preliminary data.</text>
</comment>
<keyword evidence="1" id="KW-0539">Nucleus</keyword>
<dbReference type="GO" id="GO:0000981">
    <property type="term" value="F:DNA-binding transcription factor activity, RNA polymerase II-specific"/>
    <property type="evidence" value="ECO:0007669"/>
    <property type="project" value="InterPro"/>
</dbReference>
<dbReference type="SUPFAM" id="SSF57701">
    <property type="entry name" value="Zn2/Cys6 DNA-binding domain"/>
    <property type="match status" value="1"/>
</dbReference>
<dbReference type="CDD" id="cd00067">
    <property type="entry name" value="GAL4"/>
    <property type="match status" value="1"/>
</dbReference>
<sequence length="465" mass="50194">MPKVVRRSACDRCRAKRVRCPRAENSTAPCARCVHVGASCVTGSPGQPGRPRKAHIAGGATPSSPPATDADLNLPECWSIPRAGDDVELRIPAPDEPSTSAWFEADGSSWNILDDLGQVDLMLSEPAVNPPKPPVHPGFPGQWTAFDDNEYLGYGSAEECPAPDNFSTLDQSITSSRHQDTGNAAGDLDVARPGLGDIYDEGAFLISPGCMSRQGVLQHRHAAKSLRRYAETMERRVAAVGALLSDPLNIVKDCAEKGCADMATENPLSIVLNCTKEFVDIIQNLTKAPRSPASEISAPDRLILANAASSAAQNESIDTETTLLILSSYIALMRLYDSLFHDVYHRMCQIPANTIKEIKVKSVLRIGGISSLQDMPGKAYAIGVVEVIRSHIRTLEHSMGLPAAYCLSGETNPAHPTKGVFTDEKRASLFHTVMAQEDVRSRGGSMSYVESIRENIKNSLSLFDT</sequence>
<evidence type="ECO:0000256" key="2">
    <source>
        <dbReference type="SAM" id="MobiDB-lite"/>
    </source>
</evidence>
<evidence type="ECO:0000313" key="5">
    <source>
        <dbReference type="Proteomes" id="UP000829685"/>
    </source>
</evidence>
<dbReference type="Pfam" id="PF00172">
    <property type="entry name" value="Zn_clus"/>
    <property type="match status" value="1"/>
</dbReference>
<evidence type="ECO:0000313" key="4">
    <source>
        <dbReference type="EMBL" id="KAI1868336.1"/>
    </source>
</evidence>
<dbReference type="AlphaFoldDB" id="A0A9P9WKW3"/>
<feature type="domain" description="Zn(2)-C6 fungal-type" evidence="3">
    <location>
        <begin position="9"/>
        <end position="42"/>
    </location>
</feature>
<dbReference type="PROSITE" id="PS50048">
    <property type="entry name" value="ZN2_CY6_FUNGAL_2"/>
    <property type="match status" value="1"/>
</dbReference>
<proteinExistence type="predicted"/>